<evidence type="ECO:0000256" key="5">
    <source>
        <dbReference type="ARBA" id="ARBA00023125"/>
    </source>
</evidence>
<evidence type="ECO:0000256" key="4">
    <source>
        <dbReference type="ARBA" id="ARBA00022840"/>
    </source>
</evidence>
<comment type="similarity">
    <text evidence="1">Belongs to the RecA family.</text>
</comment>
<dbReference type="InterPro" id="IPR020588">
    <property type="entry name" value="RecA_ATP-bd"/>
</dbReference>
<dbReference type="GO" id="GO:0006310">
    <property type="term" value="P:DNA recombination"/>
    <property type="evidence" value="ECO:0007669"/>
    <property type="project" value="UniProtKB-KW"/>
</dbReference>
<feature type="non-terminal residue" evidence="12">
    <location>
        <position position="1"/>
    </location>
</feature>
<evidence type="ECO:0000256" key="7">
    <source>
        <dbReference type="ARBA" id="ARBA00023236"/>
    </source>
</evidence>
<dbReference type="PANTHER" id="PTHR45900">
    <property type="entry name" value="RECA"/>
    <property type="match status" value="1"/>
</dbReference>
<dbReference type="GO" id="GO:0005524">
    <property type="term" value="F:ATP binding"/>
    <property type="evidence" value="ECO:0007669"/>
    <property type="project" value="UniProtKB-KW"/>
</dbReference>
<dbReference type="InterPro" id="IPR049428">
    <property type="entry name" value="RecA-like_N"/>
</dbReference>
<gene>
    <name evidence="12" type="ORF">SAMN05216481_1161</name>
</gene>
<dbReference type="GO" id="GO:0005829">
    <property type="term" value="C:cytosol"/>
    <property type="evidence" value="ECO:0007669"/>
    <property type="project" value="TreeGrafter"/>
</dbReference>
<keyword evidence="6" id="KW-0233">DNA recombination</keyword>
<sequence>SGALDLIVIDSVAALVPRAEIEGEMGDSHVGLQARLMSQALRKITGALSQSKTTTIFINQLREKIGVMFGSPETTTGGRALKFYASVRLDIRRIETLKDGTEAVGNRTRVKVVKNKVAPPFKQAEFDILYGIGISREGGLIDMGVEHGFIRKSGAWYTYEGDQLGQGKENARNFLRDNPDLANEIEKKIKEKLGIGPKTEAPEGEPGADAAGAEAAPAAAAKTVPAPATRAKAVKSTAAAKS</sequence>
<keyword evidence="5" id="KW-0238">DNA-binding</keyword>
<keyword evidence="7" id="KW-0742">SOS response</keyword>
<dbReference type="GO" id="GO:0140664">
    <property type="term" value="F:ATP-dependent DNA damage sensor activity"/>
    <property type="evidence" value="ECO:0007669"/>
    <property type="project" value="InterPro"/>
</dbReference>
<dbReference type="Proteomes" id="UP000199055">
    <property type="component" value="Unassembled WGS sequence"/>
</dbReference>
<dbReference type="STRING" id="403935.SAMN05216481_1161"/>
<organism evidence="12 13">
    <name type="scientific">Streptomyces radiopugnans</name>
    <dbReference type="NCBI Taxonomy" id="403935"/>
    <lineage>
        <taxon>Bacteria</taxon>
        <taxon>Bacillati</taxon>
        <taxon>Actinomycetota</taxon>
        <taxon>Actinomycetes</taxon>
        <taxon>Kitasatosporales</taxon>
        <taxon>Streptomycetaceae</taxon>
        <taxon>Streptomyces</taxon>
    </lineage>
</organism>
<dbReference type="InterPro" id="IPR049261">
    <property type="entry name" value="RecA-like_C"/>
</dbReference>
<dbReference type="GO" id="GO:0006281">
    <property type="term" value="P:DNA repair"/>
    <property type="evidence" value="ECO:0007669"/>
    <property type="project" value="InterPro"/>
</dbReference>
<dbReference type="PROSITE" id="PS00321">
    <property type="entry name" value="RECA_1"/>
    <property type="match status" value="1"/>
</dbReference>
<dbReference type="PROSITE" id="PS50163">
    <property type="entry name" value="RECA_3"/>
    <property type="match status" value="1"/>
</dbReference>
<accession>A0A1H9J1S3</accession>
<protein>
    <recommendedName>
        <fullName evidence="2">Protein RecA</fullName>
    </recommendedName>
    <alternativeName>
        <fullName evidence="8">Recombinase A</fullName>
    </alternativeName>
</protein>
<evidence type="ECO:0000313" key="12">
    <source>
        <dbReference type="EMBL" id="SEQ80575.1"/>
    </source>
</evidence>
<evidence type="ECO:0000256" key="3">
    <source>
        <dbReference type="ARBA" id="ARBA00022741"/>
    </source>
</evidence>
<dbReference type="GO" id="GO:0003697">
    <property type="term" value="F:single-stranded DNA binding"/>
    <property type="evidence" value="ECO:0007669"/>
    <property type="project" value="InterPro"/>
</dbReference>
<feature type="domain" description="RecA family profile 2" evidence="11">
    <location>
        <begin position="66"/>
        <end position="139"/>
    </location>
</feature>
<proteinExistence type="inferred from homology"/>
<dbReference type="InterPro" id="IPR020587">
    <property type="entry name" value="RecA_monomer-monomer_interface"/>
</dbReference>
<dbReference type="PROSITE" id="PS50162">
    <property type="entry name" value="RECA_2"/>
    <property type="match status" value="1"/>
</dbReference>
<dbReference type="SUPFAM" id="SSF52540">
    <property type="entry name" value="P-loop containing nucleoside triphosphate hydrolases"/>
    <property type="match status" value="1"/>
</dbReference>
<reference evidence="12 13" key="1">
    <citation type="submission" date="2016-10" db="EMBL/GenBank/DDBJ databases">
        <authorList>
            <person name="de Groot N.N."/>
        </authorList>
    </citation>
    <scope>NUCLEOTIDE SEQUENCE [LARGE SCALE GENOMIC DNA]</scope>
    <source>
        <strain evidence="12 13">CGMCC 4.3519</strain>
    </source>
</reference>
<dbReference type="SUPFAM" id="SSF54752">
    <property type="entry name" value="RecA protein, C-terminal domain"/>
    <property type="match status" value="1"/>
</dbReference>
<dbReference type="Pfam" id="PF21096">
    <property type="entry name" value="RecA_C"/>
    <property type="match status" value="1"/>
</dbReference>
<dbReference type="PRINTS" id="PR00142">
    <property type="entry name" value="RECA"/>
</dbReference>
<dbReference type="InterPro" id="IPR027417">
    <property type="entry name" value="P-loop_NTPase"/>
</dbReference>
<keyword evidence="4" id="KW-0067">ATP-binding</keyword>
<dbReference type="GO" id="GO:0009432">
    <property type="term" value="P:SOS response"/>
    <property type="evidence" value="ECO:0007669"/>
    <property type="project" value="UniProtKB-KW"/>
</dbReference>
<evidence type="ECO:0000259" key="11">
    <source>
        <dbReference type="PROSITE" id="PS50163"/>
    </source>
</evidence>
<dbReference type="RefSeq" id="WP_093662613.1">
    <property type="nucleotide sequence ID" value="NZ_FOET01000016.1"/>
</dbReference>
<evidence type="ECO:0000256" key="2">
    <source>
        <dbReference type="ARBA" id="ARBA00015553"/>
    </source>
</evidence>
<dbReference type="Pfam" id="PF00154">
    <property type="entry name" value="RecA_N"/>
    <property type="match status" value="1"/>
</dbReference>
<dbReference type="InterPro" id="IPR020584">
    <property type="entry name" value="DNA_recomb/repair_RecA_CS"/>
</dbReference>
<feature type="region of interest" description="Disordered" evidence="9">
    <location>
        <begin position="192"/>
        <end position="242"/>
    </location>
</feature>
<dbReference type="NCBIfam" id="TIGR02012">
    <property type="entry name" value="tigrfam_recA"/>
    <property type="match status" value="1"/>
</dbReference>
<evidence type="ECO:0000313" key="13">
    <source>
        <dbReference type="Proteomes" id="UP000199055"/>
    </source>
</evidence>
<evidence type="ECO:0000256" key="9">
    <source>
        <dbReference type="SAM" id="MobiDB-lite"/>
    </source>
</evidence>
<evidence type="ECO:0000256" key="1">
    <source>
        <dbReference type="ARBA" id="ARBA00009391"/>
    </source>
</evidence>
<name>A0A1H9J1S3_9ACTN</name>
<dbReference type="PANTHER" id="PTHR45900:SF1">
    <property type="entry name" value="MITOCHONDRIAL DNA REPAIR PROTEIN RECA HOMOLOG-RELATED"/>
    <property type="match status" value="1"/>
</dbReference>
<keyword evidence="7" id="KW-0227">DNA damage</keyword>
<dbReference type="InterPro" id="IPR013765">
    <property type="entry name" value="DNA_recomb/repair_RecA"/>
</dbReference>
<evidence type="ECO:0000256" key="8">
    <source>
        <dbReference type="ARBA" id="ARBA00033319"/>
    </source>
</evidence>
<feature type="domain" description="RecA family profile 1" evidence="10">
    <location>
        <begin position="1"/>
        <end position="61"/>
    </location>
</feature>
<keyword evidence="3" id="KW-0547">Nucleotide-binding</keyword>
<evidence type="ECO:0000256" key="6">
    <source>
        <dbReference type="ARBA" id="ARBA00023172"/>
    </source>
</evidence>
<keyword evidence="13" id="KW-1185">Reference proteome</keyword>
<dbReference type="Gene3D" id="3.40.50.300">
    <property type="entry name" value="P-loop containing nucleotide triphosphate hydrolases"/>
    <property type="match status" value="1"/>
</dbReference>
<dbReference type="AlphaFoldDB" id="A0A1H9J1S3"/>
<dbReference type="EMBL" id="FOET01000016">
    <property type="protein sequence ID" value="SEQ80575.1"/>
    <property type="molecule type" value="Genomic_DNA"/>
</dbReference>
<evidence type="ECO:0000259" key="10">
    <source>
        <dbReference type="PROSITE" id="PS50162"/>
    </source>
</evidence>
<dbReference type="InterPro" id="IPR023400">
    <property type="entry name" value="RecA_C_sf"/>
</dbReference>
<feature type="compositionally biased region" description="Low complexity" evidence="9">
    <location>
        <begin position="204"/>
        <end position="242"/>
    </location>
</feature>